<dbReference type="EMBL" id="CP144527">
    <property type="protein sequence ID" value="WWC72696.1"/>
    <property type="molecule type" value="Genomic_DNA"/>
</dbReference>
<dbReference type="InterPro" id="IPR016095">
    <property type="entry name" value="Ribosomal_uL1_3-a/b-sand"/>
</dbReference>
<dbReference type="CDD" id="cd00403">
    <property type="entry name" value="Ribosomal_L1"/>
    <property type="match status" value="1"/>
</dbReference>
<dbReference type="PANTHER" id="PTHR36427:SF3">
    <property type="entry name" value="LARGE RIBOSOMAL SUBUNIT PROTEIN UL1M"/>
    <property type="match status" value="1"/>
</dbReference>
<evidence type="ECO:0000256" key="2">
    <source>
        <dbReference type="ARBA" id="ARBA00022980"/>
    </source>
</evidence>
<feature type="compositionally biased region" description="Polar residues" evidence="4">
    <location>
        <begin position="114"/>
        <end position="124"/>
    </location>
</feature>
<evidence type="ECO:0000256" key="1">
    <source>
        <dbReference type="ARBA" id="ARBA00010531"/>
    </source>
</evidence>
<evidence type="ECO:0000313" key="5">
    <source>
        <dbReference type="EMBL" id="WWC72696.1"/>
    </source>
</evidence>
<reference evidence="5" key="1">
    <citation type="submission" date="2013-07" db="EMBL/GenBank/DDBJ databases">
        <authorList>
            <consortium name="The Broad Institute Genome Sequencing Platform"/>
            <person name="Cuomo C."/>
            <person name="Litvintseva A."/>
            <person name="Chen Y."/>
            <person name="Heitman J."/>
            <person name="Sun S."/>
            <person name="Springer D."/>
            <person name="Dromer F."/>
            <person name="Young S.K."/>
            <person name="Zeng Q."/>
            <person name="Gargeya S."/>
            <person name="Fitzgerald M."/>
            <person name="Abouelleil A."/>
            <person name="Alvarado L."/>
            <person name="Berlin A.M."/>
            <person name="Chapman S.B."/>
            <person name="Dewar J."/>
            <person name="Goldberg J."/>
            <person name="Griggs A."/>
            <person name="Gujja S."/>
            <person name="Hansen M."/>
            <person name="Howarth C."/>
            <person name="Imamovic A."/>
            <person name="Larimer J."/>
            <person name="McCowan C."/>
            <person name="Murphy C."/>
            <person name="Pearson M."/>
            <person name="Priest M."/>
            <person name="Roberts A."/>
            <person name="Saif S."/>
            <person name="Shea T."/>
            <person name="Sykes S."/>
            <person name="Wortman J."/>
            <person name="Nusbaum C."/>
            <person name="Birren B."/>
        </authorList>
    </citation>
    <scope>NUCLEOTIDE SEQUENCE</scope>
    <source>
        <strain evidence="5">CBS 10737</strain>
    </source>
</reference>
<evidence type="ECO:0000256" key="3">
    <source>
        <dbReference type="ARBA" id="ARBA00023274"/>
    </source>
</evidence>
<feature type="region of interest" description="Disordered" evidence="4">
    <location>
        <begin position="163"/>
        <end position="213"/>
    </location>
</feature>
<dbReference type="Proteomes" id="UP000094020">
    <property type="component" value="Chromosome 9"/>
</dbReference>
<comment type="similarity">
    <text evidence="1">Belongs to the universal ribosomal protein uL1 family.</text>
</comment>
<dbReference type="PROSITE" id="PS01199">
    <property type="entry name" value="RIBOSOMAL_L1"/>
    <property type="match status" value="1"/>
</dbReference>
<sequence>MPHHLSSTSSDCSSQLSRTTNYSTIFSKSSPKPSSFGPNSHIDSSSKYTQTKDRKTSKSKHKKEVETNPYEEYFIQQAKLFRHLEKRYIKFQKKQKEEQARARENRYKRFTPVPKSTQKKTTTTEFRKDKNTSIDRTHQPNTDISESNSMIGPSVSAIRGQAGRALSQASRPVSVTRVSSPVPTAPFSSSASSSIRSQKSLPKKKKKVVNPDAMTASEATRVLRALEIANPTSSYSLTLSTKSTKSSLPIRGHFHLPLDPRRSSETILVFAEPNSPSSNLAKAAGAAYVGGEELFESVLSGKISPTRCLATPGMMPQVTRNLARYLGPKGLMPVAKRGLVGEGQELADKIRDAAGRMEYRADKEGLVRIPVARMDFEIPSVENNIRSFIQTVRDNQSAGTTDDAVTAAAKKKKKGSSITAVRLETTNGPSIEINDVLQ</sequence>
<name>A0AAJ8MSD7_9TREE</name>
<keyword evidence="3" id="KW-0687">Ribonucleoprotein</keyword>
<evidence type="ECO:0000313" key="6">
    <source>
        <dbReference type="Proteomes" id="UP000094020"/>
    </source>
</evidence>
<protein>
    <recommendedName>
        <fullName evidence="7">50S small subunit ribosomal protein L1</fullName>
    </recommendedName>
</protein>
<keyword evidence="2" id="KW-0689">Ribosomal protein</keyword>
<feature type="compositionally biased region" description="Low complexity" evidence="4">
    <location>
        <begin position="23"/>
        <end position="36"/>
    </location>
</feature>
<feature type="compositionally biased region" description="Polar residues" evidence="4">
    <location>
        <begin position="139"/>
        <end position="151"/>
    </location>
</feature>
<feature type="compositionally biased region" description="Polar residues" evidence="4">
    <location>
        <begin position="37"/>
        <end position="49"/>
    </location>
</feature>
<organism evidence="5 6">
    <name type="scientific">Kwoniella pini CBS 10737</name>
    <dbReference type="NCBI Taxonomy" id="1296096"/>
    <lineage>
        <taxon>Eukaryota</taxon>
        <taxon>Fungi</taxon>
        <taxon>Dikarya</taxon>
        <taxon>Basidiomycota</taxon>
        <taxon>Agaricomycotina</taxon>
        <taxon>Tremellomycetes</taxon>
        <taxon>Tremellales</taxon>
        <taxon>Cryptococcaceae</taxon>
        <taxon>Kwoniella</taxon>
    </lineage>
</organism>
<feature type="region of interest" description="Disordered" evidence="4">
    <location>
        <begin position="114"/>
        <end position="151"/>
    </location>
</feature>
<evidence type="ECO:0000256" key="4">
    <source>
        <dbReference type="SAM" id="MobiDB-lite"/>
    </source>
</evidence>
<dbReference type="GO" id="GO:0005762">
    <property type="term" value="C:mitochondrial large ribosomal subunit"/>
    <property type="evidence" value="ECO:0007669"/>
    <property type="project" value="TreeGrafter"/>
</dbReference>
<dbReference type="InterPro" id="IPR023673">
    <property type="entry name" value="Ribosomal_uL1_CS"/>
</dbReference>
<keyword evidence="6" id="KW-1185">Reference proteome</keyword>
<dbReference type="Gene3D" id="3.30.190.20">
    <property type="match status" value="1"/>
</dbReference>
<feature type="compositionally biased region" description="Low complexity" evidence="4">
    <location>
        <begin position="169"/>
        <end position="200"/>
    </location>
</feature>
<evidence type="ECO:0008006" key="7">
    <source>
        <dbReference type="Google" id="ProtNLM"/>
    </source>
</evidence>
<dbReference type="KEGG" id="kpin:30175818"/>
<dbReference type="PANTHER" id="PTHR36427">
    <property type="entry name" value="54S RIBOSOMAL PROTEIN L1, MITOCHONDRIAL"/>
    <property type="match status" value="1"/>
</dbReference>
<dbReference type="Gene3D" id="3.40.50.790">
    <property type="match status" value="1"/>
</dbReference>
<feature type="region of interest" description="Disordered" evidence="4">
    <location>
        <begin position="23"/>
        <end position="65"/>
    </location>
</feature>
<dbReference type="InterPro" id="IPR023674">
    <property type="entry name" value="Ribosomal_uL1-like"/>
</dbReference>
<proteinExistence type="inferred from homology"/>
<dbReference type="InterPro" id="IPR028364">
    <property type="entry name" value="Ribosomal_uL1/biogenesis"/>
</dbReference>
<feature type="compositionally biased region" description="Basic and acidic residues" evidence="4">
    <location>
        <begin position="125"/>
        <end position="138"/>
    </location>
</feature>
<dbReference type="GeneID" id="30175818"/>
<dbReference type="GO" id="GO:0003735">
    <property type="term" value="F:structural constituent of ribosome"/>
    <property type="evidence" value="ECO:0007669"/>
    <property type="project" value="TreeGrafter"/>
</dbReference>
<dbReference type="AlphaFoldDB" id="A0AAJ8MSD7"/>
<accession>A0AAJ8MSD7</accession>
<dbReference type="RefSeq" id="XP_019007815.2">
    <property type="nucleotide sequence ID" value="XM_019159143.2"/>
</dbReference>
<dbReference type="SUPFAM" id="SSF56808">
    <property type="entry name" value="Ribosomal protein L1"/>
    <property type="match status" value="1"/>
</dbReference>
<gene>
    <name evidence="5" type="ORF">I206_106660</name>
</gene>
<dbReference type="Pfam" id="PF00687">
    <property type="entry name" value="Ribosomal_L1"/>
    <property type="match status" value="1"/>
</dbReference>
<reference evidence="5" key="2">
    <citation type="submission" date="2024-02" db="EMBL/GenBank/DDBJ databases">
        <title>Comparative genomics of Cryptococcus and Kwoniella reveals pathogenesis evolution and contrasting modes of karyotype evolution via chromosome fusion or intercentromeric recombination.</title>
        <authorList>
            <person name="Coelho M.A."/>
            <person name="David-Palma M."/>
            <person name="Shea T."/>
            <person name="Bowers K."/>
            <person name="McGinley-Smith S."/>
            <person name="Mohammad A.W."/>
            <person name="Gnirke A."/>
            <person name="Yurkov A.M."/>
            <person name="Nowrousian M."/>
            <person name="Sun S."/>
            <person name="Cuomo C.A."/>
            <person name="Heitman J."/>
        </authorList>
    </citation>
    <scope>NUCLEOTIDE SEQUENCE</scope>
    <source>
        <strain evidence="5">CBS 10737</strain>
    </source>
</reference>